<proteinExistence type="predicted"/>
<sequence length="68" mass="7952">MHWVKDVIFKEDTLPLTDFQAVSNLSILPTIALNLFRGLGFLSFILLSITKGQRWLDNKWFRLCDLLE</sequence>
<dbReference type="PATRIC" id="fig|1638788.3.peg.1765"/>
<gene>
    <name evidence="2" type="ORF">VL20_1756</name>
</gene>
<organism evidence="2 3">
    <name type="scientific">Microcystis panniformis FACHB-1757</name>
    <dbReference type="NCBI Taxonomy" id="1638788"/>
    <lineage>
        <taxon>Bacteria</taxon>
        <taxon>Bacillati</taxon>
        <taxon>Cyanobacteriota</taxon>
        <taxon>Cyanophyceae</taxon>
        <taxon>Oscillatoriophycideae</taxon>
        <taxon>Chroococcales</taxon>
        <taxon>Microcystaceae</taxon>
        <taxon>Microcystis</taxon>
    </lineage>
</organism>
<keyword evidence="1" id="KW-0812">Transmembrane</keyword>
<protein>
    <submittedName>
        <fullName evidence="2">Mobile element protein</fullName>
    </submittedName>
</protein>
<dbReference type="KEGG" id="mpk:VL20_1756"/>
<keyword evidence="1" id="KW-1133">Transmembrane helix</keyword>
<accession>A0A0K1RYP6</accession>
<reference evidence="2 3" key="1">
    <citation type="journal article" date="2016" name="Stand. Genomic Sci.">
        <title>Complete genome sequence and genomic characterization of Microcystis panniformis FACHB 1757 by third-generation sequencing.</title>
        <authorList>
            <person name="Zhang J.Y."/>
            <person name="Guan R."/>
            <person name="Zhang H.J."/>
            <person name="Li H."/>
            <person name="Xiao P."/>
            <person name="Yu G.L."/>
            <person name="Du L."/>
            <person name="Cao D.M."/>
            <person name="Zhu B.C."/>
            <person name="Li R.H."/>
            <person name="Lu Z.H."/>
        </authorList>
    </citation>
    <scope>NUCLEOTIDE SEQUENCE [LARGE SCALE GENOMIC DNA]</scope>
    <source>
        <strain evidence="2 3">FACHB-1757</strain>
    </source>
</reference>
<dbReference type="AlphaFoldDB" id="A0A0K1RYP6"/>
<evidence type="ECO:0000313" key="2">
    <source>
        <dbReference type="EMBL" id="AKV66898.1"/>
    </source>
</evidence>
<evidence type="ECO:0000313" key="3">
    <source>
        <dbReference type="Proteomes" id="UP000068167"/>
    </source>
</evidence>
<name>A0A0K1RYP6_9CHRO</name>
<feature type="transmembrane region" description="Helical" evidence="1">
    <location>
        <begin position="27"/>
        <end position="49"/>
    </location>
</feature>
<evidence type="ECO:0000256" key="1">
    <source>
        <dbReference type="SAM" id="Phobius"/>
    </source>
</evidence>
<dbReference type="EMBL" id="CP011339">
    <property type="protein sequence ID" value="AKV66898.1"/>
    <property type="molecule type" value="Genomic_DNA"/>
</dbReference>
<dbReference type="Proteomes" id="UP000068167">
    <property type="component" value="Chromosome"/>
</dbReference>
<keyword evidence="1" id="KW-0472">Membrane</keyword>
<keyword evidence="3" id="KW-1185">Reference proteome</keyword>